<evidence type="ECO:0000256" key="1">
    <source>
        <dbReference type="SAM" id="Phobius"/>
    </source>
</evidence>
<keyword evidence="1" id="KW-0812">Transmembrane</keyword>
<organism evidence="3">
    <name type="scientific">Caenorhabditis remanei</name>
    <name type="common">Caenorhabditis vulgaris</name>
    <dbReference type="NCBI Taxonomy" id="31234"/>
    <lineage>
        <taxon>Eukaryota</taxon>
        <taxon>Metazoa</taxon>
        <taxon>Ecdysozoa</taxon>
        <taxon>Nematoda</taxon>
        <taxon>Chromadorea</taxon>
        <taxon>Rhabditida</taxon>
        <taxon>Rhabditina</taxon>
        <taxon>Rhabditomorpha</taxon>
        <taxon>Rhabditoidea</taxon>
        <taxon>Rhabditidae</taxon>
        <taxon>Peloderinae</taxon>
        <taxon>Caenorhabditis</taxon>
    </lineage>
</organism>
<proteinExistence type="predicted"/>
<reference evidence="2" key="1">
    <citation type="submission" date="2007-07" db="EMBL/GenBank/DDBJ databases">
        <title>PCAP assembly of the Caenorhabditis remanei genome.</title>
        <authorList>
            <consortium name="The Caenorhabditis remanei Sequencing Consortium"/>
            <person name="Wilson R.K."/>
        </authorList>
    </citation>
    <scope>NUCLEOTIDE SEQUENCE [LARGE SCALE GENOMIC DNA]</scope>
    <source>
        <strain evidence="2">PB4641</strain>
    </source>
</reference>
<gene>
    <name evidence="2" type="ORF">CRE_14728</name>
</gene>
<dbReference type="HOGENOM" id="CLU_2388312_0_0_1"/>
<accession>E3M9S6</accession>
<protein>
    <submittedName>
        <fullName evidence="2">Uncharacterized protein</fullName>
    </submittedName>
</protein>
<dbReference type="AlphaFoldDB" id="E3M9S6"/>
<dbReference type="EMBL" id="DS268430">
    <property type="protein sequence ID" value="EFO96335.1"/>
    <property type="molecule type" value="Genomic_DNA"/>
</dbReference>
<dbReference type="OMA" id="KFCCVEN"/>
<keyword evidence="3" id="KW-1185">Reference proteome</keyword>
<evidence type="ECO:0000313" key="3">
    <source>
        <dbReference type="Proteomes" id="UP000008281"/>
    </source>
</evidence>
<dbReference type="Proteomes" id="UP000008281">
    <property type="component" value="Unassembled WGS sequence"/>
</dbReference>
<name>E3M9S6_CAERE</name>
<keyword evidence="1" id="KW-1133">Transmembrane helix</keyword>
<dbReference type="InParanoid" id="E3M9S6"/>
<sequence length="94" mass="11168">MSHFTKKSKNRCKFCKLSLPESTYSSKSEKFADLESPEYETGDKNHEDYKFCCVENSYCAFYNKSWFIILCVTFGILLVVCFLVLLYRIFRKKK</sequence>
<dbReference type="eggNOG" id="ENOG502TKAT">
    <property type="taxonomic scope" value="Eukaryota"/>
</dbReference>
<dbReference type="OrthoDB" id="10442286at2759"/>
<keyword evidence="1" id="KW-0472">Membrane</keyword>
<feature type="transmembrane region" description="Helical" evidence="1">
    <location>
        <begin position="66"/>
        <end position="90"/>
    </location>
</feature>
<evidence type="ECO:0000313" key="2">
    <source>
        <dbReference type="EMBL" id="EFO96335.1"/>
    </source>
</evidence>